<dbReference type="AlphaFoldDB" id="A0A3G1A519"/>
<evidence type="ECO:0000313" key="2">
    <source>
        <dbReference type="EMBL" id="AJB41856.1"/>
    </source>
</evidence>
<reference evidence="3" key="1">
    <citation type="book" date="2010" name="EXTREMOPHILES" publisher="0:0-0">
        <title>Complete genome sequences of ten hyperthermophilic archaea reveal their metabolic capabilities and possible ecological roles.</title>
        <editorList>
            <person name="?"/>
        </editorList>
        <authorList>
            <person name="Ravin N.V."/>
            <person name="Mardanov A.V."/>
            <person name="Bonch-Osmolovskaya E.A."/>
            <person name="Skryabin K.G."/>
        </authorList>
    </citation>
    <scope>NUCLEOTIDE SEQUENCE [LARGE SCALE GENOMIC DNA]</scope>
    <source>
        <strain evidence="3">1505</strain>
    </source>
</reference>
<organism evidence="2 3">
    <name type="scientific">Thermofilum adornatum 1505</name>
    <dbReference type="NCBI Taxonomy" id="697581"/>
    <lineage>
        <taxon>Archaea</taxon>
        <taxon>Thermoproteota</taxon>
        <taxon>Thermoprotei</taxon>
        <taxon>Thermofilales</taxon>
        <taxon>Thermofilaceae</taxon>
        <taxon>Thermofilum</taxon>
    </lineage>
</organism>
<dbReference type="CDD" id="cd09854">
    <property type="entry name" value="PIN_VapC-like"/>
    <property type="match status" value="1"/>
</dbReference>
<evidence type="ECO:0000259" key="1">
    <source>
        <dbReference type="Pfam" id="PF01850"/>
    </source>
</evidence>
<name>A0A3G1A519_9CREN</name>
<dbReference type="Gene3D" id="3.40.50.1010">
    <property type="entry name" value="5'-nuclease"/>
    <property type="match status" value="1"/>
</dbReference>
<dbReference type="Proteomes" id="UP000266720">
    <property type="component" value="Chromosome"/>
</dbReference>
<accession>A0A3G1A519</accession>
<dbReference type="Pfam" id="PF01850">
    <property type="entry name" value="PIN"/>
    <property type="match status" value="1"/>
</dbReference>
<dbReference type="RefSeq" id="WP_052886758.1">
    <property type="nucleotide sequence ID" value="NZ_CP007493.1"/>
</dbReference>
<evidence type="ECO:0000313" key="3">
    <source>
        <dbReference type="Proteomes" id="UP000266720"/>
    </source>
</evidence>
<dbReference type="KEGG" id="tcb:TCARB_0804"/>
<dbReference type="InterPro" id="IPR002716">
    <property type="entry name" value="PIN_dom"/>
</dbReference>
<proteinExistence type="predicted"/>
<dbReference type="GeneID" id="25406234"/>
<gene>
    <name evidence="2" type="ORF">TCARB_0804</name>
</gene>
<feature type="domain" description="PIN" evidence="1">
    <location>
        <begin position="8"/>
        <end position="131"/>
    </location>
</feature>
<dbReference type="EMBL" id="CP007493">
    <property type="protein sequence ID" value="AJB41856.1"/>
    <property type="molecule type" value="Genomic_DNA"/>
</dbReference>
<sequence length="140" mass="16014">MEERRGAIIDTCVLVSRKLEALRTLNTKLYVTPIVLLEYLNWALESRNIWRAKGDDKRARGYERLVELLPSLLLELGIEVLEQKFTVTELREATGLVIQRGVDPGDALNAITAKKRKLGIITLDRDWERLPDYATPIITL</sequence>
<dbReference type="InterPro" id="IPR029060">
    <property type="entry name" value="PIN-like_dom_sf"/>
</dbReference>
<dbReference type="SUPFAM" id="SSF88723">
    <property type="entry name" value="PIN domain-like"/>
    <property type="match status" value="1"/>
</dbReference>
<protein>
    <recommendedName>
        <fullName evidence="1">PIN domain-containing protein</fullName>
    </recommendedName>
</protein>
<dbReference type="STRING" id="697581.TCARB_0804"/>